<sequence>MNAMTATARSLPTTIAAAVDLAIVHPLPSSPQNRRRTVGGFSIPQMEVDRFNAFLLQLGRTGTPLQRDQLATAARELCDRNIRSAPGIGPRMRRAAAAALMLADPAWEARAEAAALASLVVGYVHARNDLFPDDLPGFGRLDDAIVIDTAWPRLADEIADYLDYRRVRQIEARLRGCSRNDFGFGRDQWEQAFRAEAALAEHQRQARTRSYLPASIPRFHIH</sequence>
<evidence type="ECO:0000313" key="2">
    <source>
        <dbReference type="Proteomes" id="UP001355056"/>
    </source>
</evidence>
<proteinExistence type="predicted"/>
<protein>
    <recommendedName>
        <fullName evidence="3">DUF1232 domain-containing protein</fullName>
    </recommendedName>
</protein>
<evidence type="ECO:0000313" key="1">
    <source>
        <dbReference type="EMBL" id="MEG3182605.1"/>
    </source>
</evidence>
<reference evidence="1 2" key="1">
    <citation type="journal article" date="2016" name="Int. J. Syst. Evol. Microbiol.">
        <title>Lysobacter erysipheiresistens sp. nov., an antagonist of powdery mildew, isolated from tobacco-cultivated soil.</title>
        <authorList>
            <person name="Xie B."/>
            <person name="Li T."/>
            <person name="Lin X."/>
            <person name="Wang C.J."/>
            <person name="Chen Y.J."/>
            <person name="Liu W.J."/>
            <person name="Zhao Z.W."/>
        </authorList>
    </citation>
    <scope>NUCLEOTIDE SEQUENCE [LARGE SCALE GENOMIC DNA]</scope>
    <source>
        <strain evidence="1 2">RS-LYSO-3</strain>
    </source>
</reference>
<organism evidence="1 2">
    <name type="scientific">Novilysobacter erysipheiresistens</name>
    <dbReference type="NCBI Taxonomy" id="1749332"/>
    <lineage>
        <taxon>Bacteria</taxon>
        <taxon>Pseudomonadati</taxon>
        <taxon>Pseudomonadota</taxon>
        <taxon>Gammaproteobacteria</taxon>
        <taxon>Lysobacterales</taxon>
        <taxon>Lysobacteraceae</taxon>
        <taxon>Novilysobacter</taxon>
    </lineage>
</organism>
<evidence type="ECO:0008006" key="3">
    <source>
        <dbReference type="Google" id="ProtNLM"/>
    </source>
</evidence>
<dbReference type="EMBL" id="JAXGFP010000001">
    <property type="protein sequence ID" value="MEG3182605.1"/>
    <property type="molecule type" value="Genomic_DNA"/>
</dbReference>
<name>A0ABU7YU66_9GAMM</name>
<gene>
    <name evidence="1" type="ORF">SNE34_01065</name>
</gene>
<accession>A0ABU7YU66</accession>
<dbReference type="RefSeq" id="WP_332613875.1">
    <property type="nucleotide sequence ID" value="NZ_JAXGFP010000001.1"/>
</dbReference>
<dbReference type="Proteomes" id="UP001355056">
    <property type="component" value="Unassembled WGS sequence"/>
</dbReference>
<comment type="caution">
    <text evidence="1">The sequence shown here is derived from an EMBL/GenBank/DDBJ whole genome shotgun (WGS) entry which is preliminary data.</text>
</comment>
<keyword evidence="2" id="KW-1185">Reference proteome</keyword>